<gene>
    <name evidence="4" type="ORF">Apa02nite_068340</name>
</gene>
<evidence type="ECO:0000259" key="3">
    <source>
        <dbReference type="Pfam" id="PF10145"/>
    </source>
</evidence>
<evidence type="ECO:0000256" key="2">
    <source>
        <dbReference type="SAM" id="Coils"/>
    </source>
</evidence>
<dbReference type="Proteomes" id="UP000624709">
    <property type="component" value="Unassembled WGS sequence"/>
</dbReference>
<feature type="domain" description="Phage tail tape measure protein" evidence="3">
    <location>
        <begin position="93"/>
        <end position="293"/>
    </location>
</feature>
<dbReference type="PANTHER" id="PTHR37813">
    <property type="entry name" value="FELS-2 PROPHAGE PROTEIN"/>
    <property type="match status" value="1"/>
</dbReference>
<evidence type="ECO:0000256" key="1">
    <source>
        <dbReference type="ARBA" id="ARBA00022612"/>
    </source>
</evidence>
<dbReference type="EMBL" id="BOMS01000110">
    <property type="protein sequence ID" value="GIE70726.1"/>
    <property type="molecule type" value="Genomic_DNA"/>
</dbReference>
<proteinExistence type="predicted"/>
<dbReference type="RefSeq" id="WP_203828726.1">
    <property type="nucleotide sequence ID" value="NZ_BAAATY010000018.1"/>
</dbReference>
<reference evidence="4 5" key="1">
    <citation type="submission" date="2021-01" db="EMBL/GenBank/DDBJ databases">
        <title>Whole genome shotgun sequence of Actinoplanes palleronii NBRC 14916.</title>
        <authorList>
            <person name="Komaki H."/>
            <person name="Tamura T."/>
        </authorList>
    </citation>
    <scope>NUCLEOTIDE SEQUENCE [LARGE SCALE GENOMIC DNA]</scope>
    <source>
        <strain evidence="4 5">NBRC 14916</strain>
    </source>
</reference>
<evidence type="ECO:0000313" key="4">
    <source>
        <dbReference type="EMBL" id="GIE70726.1"/>
    </source>
</evidence>
<name>A0ABQ4BJ73_9ACTN</name>
<protein>
    <recommendedName>
        <fullName evidence="3">Phage tail tape measure protein domain-containing protein</fullName>
    </recommendedName>
</protein>
<dbReference type="InterPro" id="IPR010090">
    <property type="entry name" value="Phage_tape_meas"/>
</dbReference>
<dbReference type="PANTHER" id="PTHR37813:SF1">
    <property type="entry name" value="FELS-2 PROPHAGE PROTEIN"/>
    <property type="match status" value="1"/>
</dbReference>
<dbReference type="Pfam" id="PF10145">
    <property type="entry name" value="PhageMin_Tail"/>
    <property type="match status" value="1"/>
</dbReference>
<organism evidence="4 5">
    <name type="scientific">Actinoplanes palleronii</name>
    <dbReference type="NCBI Taxonomy" id="113570"/>
    <lineage>
        <taxon>Bacteria</taxon>
        <taxon>Bacillati</taxon>
        <taxon>Actinomycetota</taxon>
        <taxon>Actinomycetes</taxon>
        <taxon>Micromonosporales</taxon>
        <taxon>Micromonosporaceae</taxon>
        <taxon>Actinoplanes</taxon>
    </lineage>
</organism>
<keyword evidence="2" id="KW-0175">Coiled coil</keyword>
<dbReference type="NCBIfam" id="TIGR01760">
    <property type="entry name" value="tape_meas_TP901"/>
    <property type="match status" value="1"/>
</dbReference>
<keyword evidence="5" id="KW-1185">Reference proteome</keyword>
<sequence>MTRSVKVIIGAEIADLKAKLREGGAAVRGFAGELDRAAKGKHLDTIIAGATGAGVAMVGLAGVAVKFAMDFDKAMSAAAAATKANAVEFDQLRQAALKAGKDTSFSATQAAQGITELGKAGVSTKAILNGGLKGALDLAAAGQISVGEAAEVAASAMTQFKLSGAAIPHVADLLAAGAGKAQGSVHDMGQALNQAGLVAGQFGLNVEDTTGVLAEFASAGLIGSDAGTSLKQMLLMLANPTDQTKDKMAELNLKFYDAKGQFVGLAGVAQELQSKLRGLTQEQRNAALGQIFGSDAIRAASILYTDGATGVQKWRDAVNESGFASETAAKLTDNLAGDLERLKGSLETVAIQAGGGVTNGLRTLTQAADGAVDAFSELPSWVQSSITVLSGVGGAGLLAAAGFLKARGVAADLMSELRDMGPRGTAAATGLGKVAGIAGKLGIAGAAAVGLYEGFKLFGDWIDSFSAPVSRDVDKMGQSLRDFSQSGRVAGELAKTFGANLSGLQRDLQTVTEGQARLSQISTFPQSVYAGRGAGAAPNAAEKAKLEQEVEQAKTNIAALDQTLANMVNSGNATAAKLAFDQFAAATGLGLDRLPAYQQAAAGAAQANAGLAQGFGTASSNATTMAGSLNAAVQAGQKLTDVWNQLNGAVLSSDQANLAAKQSISAVKAAFKENGNAIEGNSQKALKNRIAVGEAAKAAADAAQKKYEETGSVAAASDVYNGYIGQLRKTLGQSKLTKGEVNRLLSTYAQMPAAATTKVSAPGAKGATGQVNALQSAINSIPSRKTVEIAMRVTGNTNASAVAAGLRKQYNAKGSAMIPMASGGGIYPASNPPLVQFAEPETGGELYLPKRGISRSRARGLLAQGAAWHGLGITPMAAGGLVNVAPSTSTPTGPTLTGSRLDYLESLIAARNAVAALTASLKENGKAWSTASAKGRENRSALISGVRAAQQAAQAKYQETGSVSAANKVYNDYIKALDKSLKAMGVNAKQRKALIATYSEKPKYDLPDAAVKAPTNSSGRVRSITDQVAAEQALSSTKKAFAWTKPSFNTKTETGQAELTQLFSFLGAAEQAAQSLYAEGGNAKASTALYNSYIAQLRTVLSKSGMTKAAIDNLLKSYGRITLTKNAAGGIYERASGGLREAKIAAGGPTQYAWAEQSTGGEAFIPRLGDRARSLSIWQHVGEKWLGQSPGSGSRSGPVTVLATIPITLGTETISRQVRLEVDTALGEVTSATVYQTA</sequence>
<keyword evidence="1" id="KW-1188">Viral release from host cell</keyword>
<accession>A0ABQ4BJ73</accession>
<evidence type="ECO:0000313" key="5">
    <source>
        <dbReference type="Proteomes" id="UP000624709"/>
    </source>
</evidence>
<comment type="caution">
    <text evidence="4">The sequence shown here is derived from an EMBL/GenBank/DDBJ whole genome shotgun (WGS) entry which is preliminary data.</text>
</comment>
<feature type="coiled-coil region" evidence="2">
    <location>
        <begin position="543"/>
        <end position="570"/>
    </location>
</feature>